<sequence length="819" mass="90921">MNVHDLNGEHAEDVNYRLVRIFGICLGILVLTYSVLALRLFIDRGEYHPVDLLLISTRVLLGAATLLALLHPRIERLCVRQIGQMSTLFEEGYSRTSDGEKIRFIVLVTMAGLLLELVMIRWLASVFPVFSFFKNFTLLACFLGLGAGYAVADKQRCAPALVLPMLALFVAIITLLRYDVGADTGFFSALPMLEQTSISIWMDRLDWLTLLVQSAPLYLLLATSFILCACICYPVGQLGGKLLHSAPALKAYSLNLLGSILGVAALFVMSLFWLPPVIWFTAIAGILLFFVLSQDARQPVGIASFCLLIVVLSWPVQPEIQRLYSPYQLLERMTKPDGLMNILSGGSYYQKVFNLPESNRGHESEEDRYVRAYYEFPFNFKKKPERVAIVGAGSGNDVAAALRMGASHVDAIEIDPAIVYLGKNNHPEHPYDDPRVTVIVNDARNFFRTTHQQYDLIIYGVLDSHTALSHASNLRVDSYVYTREGITEAFKLLKPDGVISISFALPNESLGYKLSHILQGIPGAGKPLSVRVRYDSSTTTAFVTQKGRDVVMPANSEFAAFGFENVSEHFAQPYPEASIPTDDWPFFYMISRTYPVSYMIALGMVMLLSYMFVRRTIGLNGPIERSYLPFFFLGSGFMLVETKAITELGLHLGGTWFVIAATIILVLVMAFLANLLVQRKPLQRTGYAYFGLLASLVVGYFYARNHDLVVFSSPLASLIASCVLLTIPMFFSGIVFSSLISRAGINISTALSYNLMGALFGGLMEYNSMYFGFAFLYLLAAGFYFLAWVFSWNPAGVPALRLSAIIGPRLVPKGRGSTR</sequence>
<evidence type="ECO:0000256" key="1">
    <source>
        <dbReference type="ARBA" id="ARBA00023115"/>
    </source>
</evidence>
<protein>
    <submittedName>
        <fullName evidence="3">Spermidine synthase</fullName>
    </submittedName>
</protein>
<keyword evidence="2" id="KW-1133">Transmembrane helix</keyword>
<feature type="transmembrane region" description="Helical" evidence="2">
    <location>
        <begin position="596"/>
        <end position="613"/>
    </location>
</feature>
<feature type="transmembrane region" description="Helical" evidence="2">
    <location>
        <begin position="215"/>
        <end position="236"/>
    </location>
</feature>
<feature type="transmembrane region" description="Helical" evidence="2">
    <location>
        <begin position="715"/>
        <end position="736"/>
    </location>
</feature>
<gene>
    <name evidence="3" type="ORF">SAMN05444158_4215</name>
</gene>
<feature type="transmembrane region" description="Helical" evidence="2">
    <location>
        <begin position="104"/>
        <end position="124"/>
    </location>
</feature>
<feature type="transmembrane region" description="Helical" evidence="2">
    <location>
        <begin position="273"/>
        <end position="292"/>
    </location>
</feature>
<dbReference type="CDD" id="cd02440">
    <property type="entry name" value="AdoMet_MTases"/>
    <property type="match status" value="1"/>
</dbReference>
<dbReference type="PANTHER" id="PTHR43317:SF1">
    <property type="entry name" value="THERMOSPERMINE SYNTHASE ACAULIS5"/>
    <property type="match status" value="1"/>
</dbReference>
<keyword evidence="2" id="KW-0812">Transmembrane</keyword>
<feature type="transmembrane region" description="Helical" evidence="2">
    <location>
        <begin position="130"/>
        <end position="151"/>
    </location>
</feature>
<feature type="transmembrane region" description="Helical" evidence="2">
    <location>
        <begin position="625"/>
        <end position="644"/>
    </location>
</feature>
<dbReference type="InterPro" id="IPR029063">
    <property type="entry name" value="SAM-dependent_MTases_sf"/>
</dbReference>
<accession>A0A1H1X9D2</accession>
<dbReference type="Gene3D" id="3.40.50.150">
    <property type="entry name" value="Vaccinia Virus protein VP39"/>
    <property type="match status" value="1"/>
</dbReference>
<dbReference type="GO" id="GO:0006596">
    <property type="term" value="P:polyamine biosynthetic process"/>
    <property type="evidence" value="ECO:0007669"/>
    <property type="project" value="UniProtKB-KW"/>
</dbReference>
<feature type="transmembrane region" description="Helical" evidence="2">
    <location>
        <begin position="158"/>
        <end position="178"/>
    </location>
</feature>
<feature type="transmembrane region" description="Helical" evidence="2">
    <location>
        <begin position="48"/>
        <end position="70"/>
    </location>
</feature>
<dbReference type="SUPFAM" id="SSF53335">
    <property type="entry name" value="S-adenosyl-L-methionine-dependent methyltransferases"/>
    <property type="match status" value="1"/>
</dbReference>
<organism evidence="3 4">
    <name type="scientific">Bradyrhizobium canariense</name>
    <dbReference type="NCBI Taxonomy" id="255045"/>
    <lineage>
        <taxon>Bacteria</taxon>
        <taxon>Pseudomonadati</taxon>
        <taxon>Pseudomonadota</taxon>
        <taxon>Alphaproteobacteria</taxon>
        <taxon>Hyphomicrobiales</taxon>
        <taxon>Nitrobacteraceae</taxon>
        <taxon>Bradyrhizobium</taxon>
    </lineage>
</organism>
<keyword evidence="2" id="KW-0472">Membrane</keyword>
<feature type="transmembrane region" description="Helical" evidence="2">
    <location>
        <begin position="656"/>
        <end position="677"/>
    </location>
</feature>
<feature type="transmembrane region" description="Helical" evidence="2">
    <location>
        <begin position="21"/>
        <end position="42"/>
    </location>
</feature>
<dbReference type="AlphaFoldDB" id="A0A1H1X9D2"/>
<dbReference type="Proteomes" id="UP000243904">
    <property type="component" value="Chromosome I"/>
</dbReference>
<feature type="transmembrane region" description="Helical" evidence="2">
    <location>
        <begin position="248"/>
        <end position="267"/>
    </location>
</feature>
<proteinExistence type="predicted"/>
<evidence type="ECO:0000313" key="3">
    <source>
        <dbReference type="EMBL" id="SDT05812.1"/>
    </source>
</evidence>
<feature type="transmembrane region" description="Helical" evidence="2">
    <location>
        <begin position="299"/>
        <end position="316"/>
    </location>
</feature>
<evidence type="ECO:0000313" key="4">
    <source>
        <dbReference type="Proteomes" id="UP000243904"/>
    </source>
</evidence>
<dbReference type="Pfam" id="PF01564">
    <property type="entry name" value="Spermine_synth"/>
    <property type="match status" value="1"/>
</dbReference>
<name>A0A1H1X9D2_9BRAD</name>
<feature type="transmembrane region" description="Helical" evidence="2">
    <location>
        <begin position="743"/>
        <end position="764"/>
    </location>
</feature>
<feature type="transmembrane region" description="Helical" evidence="2">
    <location>
        <begin position="686"/>
        <end position="703"/>
    </location>
</feature>
<dbReference type="EMBL" id="LT629750">
    <property type="protein sequence ID" value="SDT05812.1"/>
    <property type="molecule type" value="Genomic_DNA"/>
</dbReference>
<feature type="transmembrane region" description="Helical" evidence="2">
    <location>
        <begin position="770"/>
        <end position="792"/>
    </location>
</feature>
<keyword evidence="1" id="KW-0620">Polyamine biosynthesis</keyword>
<reference evidence="4" key="1">
    <citation type="submission" date="2016-10" db="EMBL/GenBank/DDBJ databases">
        <authorList>
            <person name="Varghese N."/>
            <person name="Submissions S."/>
        </authorList>
    </citation>
    <scope>NUCLEOTIDE SEQUENCE [LARGE SCALE GENOMIC DNA]</scope>
    <source>
        <strain evidence="4">GAS369</strain>
    </source>
</reference>
<dbReference type="PANTHER" id="PTHR43317">
    <property type="entry name" value="THERMOSPERMINE SYNTHASE ACAULIS5"/>
    <property type="match status" value="1"/>
</dbReference>
<evidence type="ECO:0000256" key="2">
    <source>
        <dbReference type="SAM" id="Phobius"/>
    </source>
</evidence>
<keyword evidence="4" id="KW-1185">Reference proteome</keyword>